<reference evidence="3" key="1">
    <citation type="submission" date="2017-02" db="EMBL/GenBank/DDBJ databases">
        <title>Comparative genomics and description of representatives of a novel lineage of planctomycetes thriving in anoxic sediments.</title>
        <authorList>
            <person name="Spring S."/>
            <person name="Bunk B."/>
            <person name="Sproer C."/>
        </authorList>
    </citation>
    <scope>NUCLEOTIDE SEQUENCE [LARGE SCALE GENOMIC DNA]</scope>
    <source>
        <strain evidence="3">ST-NAGAB-D1</strain>
    </source>
</reference>
<dbReference type="NCBIfam" id="TIGR02532">
    <property type="entry name" value="IV_pilin_GFxxxE"/>
    <property type="match status" value="1"/>
</dbReference>
<dbReference type="InterPro" id="IPR027558">
    <property type="entry name" value="Pre_pil_HX9DG_C"/>
</dbReference>
<dbReference type="Proteomes" id="UP000189674">
    <property type="component" value="Chromosome"/>
</dbReference>
<dbReference type="InterPro" id="IPR045584">
    <property type="entry name" value="Pilin-like"/>
</dbReference>
<dbReference type="SUPFAM" id="SSF54523">
    <property type="entry name" value="Pili subunits"/>
    <property type="match status" value="1"/>
</dbReference>
<dbReference type="EMBL" id="CP019791">
    <property type="protein sequence ID" value="AQT68070.1"/>
    <property type="molecule type" value="Genomic_DNA"/>
</dbReference>
<dbReference type="KEGG" id="alus:STSP2_01225"/>
<keyword evidence="1" id="KW-0812">Transmembrane</keyword>
<dbReference type="NCBIfam" id="TIGR04294">
    <property type="entry name" value="pre_pil_HX9DG"/>
    <property type="match status" value="1"/>
</dbReference>
<dbReference type="STRING" id="1936003.STSP2_01225"/>
<dbReference type="InterPro" id="IPR012902">
    <property type="entry name" value="N_methyl_site"/>
</dbReference>
<protein>
    <submittedName>
        <fullName evidence="2">Putative major pilin subunit</fullName>
    </submittedName>
</protein>
<dbReference type="RefSeq" id="WP_169853023.1">
    <property type="nucleotide sequence ID" value="NZ_CP019791.1"/>
</dbReference>
<dbReference type="AlphaFoldDB" id="A0A1U9NKF3"/>
<dbReference type="PANTHER" id="PTHR30093">
    <property type="entry name" value="GENERAL SECRETION PATHWAY PROTEIN G"/>
    <property type="match status" value="1"/>
</dbReference>
<gene>
    <name evidence="2" type="ORF">STSP2_01225</name>
</gene>
<evidence type="ECO:0000256" key="1">
    <source>
        <dbReference type="SAM" id="Phobius"/>
    </source>
</evidence>
<proteinExistence type="predicted"/>
<keyword evidence="1" id="KW-1133">Transmembrane helix</keyword>
<name>A0A1U9NKF3_9BACT</name>
<organism evidence="2 3">
    <name type="scientific">Anaerohalosphaera lusitana</name>
    <dbReference type="NCBI Taxonomy" id="1936003"/>
    <lineage>
        <taxon>Bacteria</taxon>
        <taxon>Pseudomonadati</taxon>
        <taxon>Planctomycetota</taxon>
        <taxon>Phycisphaerae</taxon>
        <taxon>Sedimentisphaerales</taxon>
        <taxon>Anaerohalosphaeraceae</taxon>
        <taxon>Anaerohalosphaera</taxon>
    </lineage>
</organism>
<dbReference type="Gene3D" id="3.30.700.10">
    <property type="entry name" value="Glycoprotein, Type 4 Pilin"/>
    <property type="match status" value="1"/>
</dbReference>
<keyword evidence="3" id="KW-1185">Reference proteome</keyword>
<accession>A0A1U9NKF3</accession>
<evidence type="ECO:0000313" key="2">
    <source>
        <dbReference type="EMBL" id="AQT68070.1"/>
    </source>
</evidence>
<feature type="transmembrane region" description="Helical" evidence="1">
    <location>
        <begin position="6"/>
        <end position="29"/>
    </location>
</feature>
<evidence type="ECO:0000313" key="3">
    <source>
        <dbReference type="Proteomes" id="UP000189674"/>
    </source>
</evidence>
<dbReference type="PROSITE" id="PS00409">
    <property type="entry name" value="PROKAR_NTER_METHYL"/>
    <property type="match status" value="1"/>
</dbReference>
<sequence length="251" mass="28835">MRKKGFTLIELLVVIAIIALLMAIMLPALGMVKEKARTVLCASNQKQTGLILFTYATDNEQEIPEPVMWERVSQGSGWTTWGDRMFYEFNYMDMTEQLYCPSTKVPPECTKKWDPDLTPEDFWNAGHFEWSGLRTFGLRVPVFDQATDTPIRLNQIKRPSNHYLLTDCSHEIEGGQMIASEKYQYYLFDYYHSFFMLHSAGANVLMADGSVSRKRETEIASDIKRGVIGPFLNDPFIYPSGETKRLEDVLN</sequence>
<keyword evidence="1" id="KW-0472">Membrane</keyword>
<dbReference type="Pfam" id="PF07963">
    <property type="entry name" value="N_methyl"/>
    <property type="match status" value="1"/>
</dbReference>